<organism evidence="14 15">
    <name type="scientific">Ceratocystis lukuohia</name>
    <dbReference type="NCBI Taxonomy" id="2019550"/>
    <lineage>
        <taxon>Eukaryota</taxon>
        <taxon>Fungi</taxon>
        <taxon>Dikarya</taxon>
        <taxon>Ascomycota</taxon>
        <taxon>Pezizomycotina</taxon>
        <taxon>Sordariomycetes</taxon>
        <taxon>Hypocreomycetidae</taxon>
        <taxon>Microascales</taxon>
        <taxon>Ceratocystidaceae</taxon>
        <taxon>Ceratocystis</taxon>
    </lineage>
</organism>
<dbReference type="SUPFAM" id="SSF51445">
    <property type="entry name" value="(Trans)glycosidases"/>
    <property type="match status" value="1"/>
</dbReference>
<accession>A0ABR4MB21</accession>
<comment type="similarity">
    <text evidence="3">Belongs to the glycosyl hydrolase 18 family. Chitinase class V subfamily.</text>
</comment>
<comment type="subcellular location">
    <subcellularLocation>
        <location evidence="2">Secreted</location>
    </subcellularLocation>
</comment>
<evidence type="ECO:0000256" key="5">
    <source>
        <dbReference type="ARBA" id="ARBA00022525"/>
    </source>
</evidence>
<dbReference type="SUPFAM" id="SSF54556">
    <property type="entry name" value="Chitinase insertion domain"/>
    <property type="match status" value="1"/>
</dbReference>
<keyword evidence="7" id="KW-0146">Chitin degradation</keyword>
<evidence type="ECO:0000256" key="4">
    <source>
        <dbReference type="ARBA" id="ARBA00012729"/>
    </source>
</evidence>
<keyword evidence="5" id="KW-0964">Secreted</keyword>
<dbReference type="SMART" id="SM00636">
    <property type="entry name" value="Glyco_18"/>
    <property type="match status" value="1"/>
</dbReference>
<dbReference type="EMBL" id="JABSNW010000008">
    <property type="protein sequence ID" value="KAL2885471.1"/>
    <property type="molecule type" value="Genomic_DNA"/>
</dbReference>
<evidence type="ECO:0000259" key="13">
    <source>
        <dbReference type="PROSITE" id="PS51910"/>
    </source>
</evidence>
<comment type="catalytic activity">
    <reaction evidence="1">
        <text>Random endo-hydrolysis of N-acetyl-beta-D-glucosaminide (1-&gt;4)-beta-linkages in chitin and chitodextrins.</text>
        <dbReference type="EC" id="3.2.1.14"/>
    </reaction>
</comment>
<dbReference type="CDD" id="cd06548">
    <property type="entry name" value="GH18_chitinase"/>
    <property type="match status" value="1"/>
</dbReference>
<keyword evidence="10" id="KW-0624">Polysaccharide degradation</keyword>
<evidence type="ECO:0000313" key="15">
    <source>
        <dbReference type="Proteomes" id="UP001610728"/>
    </source>
</evidence>
<dbReference type="GeneID" id="98121157"/>
<dbReference type="EC" id="3.2.1.14" evidence="4"/>
<feature type="signal peptide" evidence="12">
    <location>
        <begin position="1"/>
        <end position="19"/>
    </location>
</feature>
<evidence type="ECO:0000256" key="2">
    <source>
        <dbReference type="ARBA" id="ARBA00004613"/>
    </source>
</evidence>
<dbReference type="PANTHER" id="PTHR11177">
    <property type="entry name" value="CHITINASE"/>
    <property type="match status" value="1"/>
</dbReference>
<dbReference type="PROSITE" id="PS01095">
    <property type="entry name" value="GH18_1"/>
    <property type="match status" value="1"/>
</dbReference>
<evidence type="ECO:0000256" key="6">
    <source>
        <dbReference type="ARBA" id="ARBA00022801"/>
    </source>
</evidence>
<keyword evidence="8" id="KW-0119">Carbohydrate metabolism</keyword>
<dbReference type="InterPro" id="IPR029070">
    <property type="entry name" value="Chitinase_insertion_sf"/>
</dbReference>
<evidence type="ECO:0000256" key="10">
    <source>
        <dbReference type="ARBA" id="ARBA00023326"/>
    </source>
</evidence>
<dbReference type="InterPro" id="IPR001579">
    <property type="entry name" value="Glyco_hydro_18_chit_AS"/>
</dbReference>
<evidence type="ECO:0000313" key="14">
    <source>
        <dbReference type="EMBL" id="KAL2885471.1"/>
    </source>
</evidence>
<proteinExistence type="inferred from homology"/>
<keyword evidence="6 11" id="KW-0378">Hydrolase</keyword>
<dbReference type="InterPro" id="IPR011583">
    <property type="entry name" value="Chitinase_II/V-like_cat"/>
</dbReference>
<comment type="caution">
    <text evidence="14">The sequence shown here is derived from an EMBL/GenBank/DDBJ whole genome shotgun (WGS) entry which is preliminary data.</text>
</comment>
<feature type="domain" description="GH18" evidence="13">
    <location>
        <begin position="272"/>
        <end position="635"/>
    </location>
</feature>
<dbReference type="Gene3D" id="3.10.50.10">
    <property type="match status" value="1"/>
</dbReference>
<reference evidence="14 15" key="1">
    <citation type="submission" date="2020-05" db="EMBL/GenBank/DDBJ databases">
        <title>Ceratocystis lukuohia genome.</title>
        <authorList>
            <person name="Harrington T.C."/>
            <person name="Kim K."/>
            <person name="Mayers C.G."/>
        </authorList>
    </citation>
    <scope>NUCLEOTIDE SEQUENCE [LARGE SCALE GENOMIC DNA]</scope>
    <source>
        <strain evidence="14 15">C4212</strain>
    </source>
</reference>
<dbReference type="InterPro" id="IPR050314">
    <property type="entry name" value="Glycosyl_Hydrlase_18"/>
</dbReference>
<dbReference type="Proteomes" id="UP001610728">
    <property type="component" value="Unassembled WGS sequence"/>
</dbReference>
<dbReference type="InterPro" id="IPR001223">
    <property type="entry name" value="Glyco_hydro18_cat"/>
</dbReference>
<keyword evidence="15" id="KW-1185">Reference proteome</keyword>
<evidence type="ECO:0000256" key="3">
    <source>
        <dbReference type="ARBA" id="ARBA00008682"/>
    </source>
</evidence>
<dbReference type="PROSITE" id="PS51910">
    <property type="entry name" value="GH18_2"/>
    <property type="match status" value="1"/>
</dbReference>
<dbReference type="RefSeq" id="XP_070856651.1">
    <property type="nucleotide sequence ID" value="XM_071004139.1"/>
</dbReference>
<dbReference type="Gene3D" id="3.20.20.80">
    <property type="entry name" value="Glycosidases"/>
    <property type="match status" value="1"/>
</dbReference>
<sequence>MFRKYTAVAALLATRAALGADDSVKYVGCYPAVTQTQTQTITVTNGTPGSVTPPTGTAVAGADLVTVTETKYETRTQTLIQTVFVTQDSQVLPTSLSSSANATPGLFTSSAATTSLGSYIDPTFLSPSASTAPYENRVAEDVVSGSGATTTATVSASSTEPDTTTKIKSTSTTTVTIPFPSSSSAVVGGYNYNATSTALVGTAPAVSTTLAGSSTTLLDIASTLSTMTAYREKATSISIPVDVTSTYGLDTKTSTATSTAAYGSTTPIINGRSNAIYFTNWGIYGANYQPANLPAEKITRVLYSFADISSNGTVISSDSYADLEKHYAGDSWNDSGKNAYGCIKQLYLQKKKHRHMKLLLSIGGWTYSSKFAPVATKPEGRAEFCSSALTLVKDWGFDGIDIDWEYPKNKVETQAYVDLVKECRKQFDAYAAKHANNYHFQITIASPAGPANISDLNLPAMDKYVDAWHLMAYDYAGAWDKTSGHQANVHMSKTNPTSTKFSTDTAVNLYLNHSISADKLVLGFPLYGRSFTGTDGPGKPYTGLGQGTLEKGIWLYKDLPRTGASEHYDANIMATWSYDNSTKEMVSYDNVRSAKEKTKWMLAKGLGGAVYWEASGDKNGTSSIVSTVAESMGDMDTSENLLSYPESVYDNIRNNLEEANTATTFRPLPPLVTILCGVGPGSAPSAGIVVGTLSASGSKTGRVPAPLPLPPPLPRVTVTVRTAVAVTILRGAVSVGVACVLFVQRNGASGVVMPPAPPVPGKPLPVGRAQPHDGFGVPSVAKFTLELKGVRGCGGGSVK</sequence>
<evidence type="ECO:0000256" key="7">
    <source>
        <dbReference type="ARBA" id="ARBA00023024"/>
    </source>
</evidence>
<gene>
    <name evidence="14" type="ORF">HOO65_080421</name>
</gene>
<protein>
    <recommendedName>
        <fullName evidence="4">chitinase</fullName>
        <ecNumber evidence="4">3.2.1.14</ecNumber>
    </recommendedName>
</protein>
<feature type="chain" id="PRO_5047133084" description="chitinase" evidence="12">
    <location>
        <begin position="20"/>
        <end position="799"/>
    </location>
</feature>
<evidence type="ECO:0000256" key="12">
    <source>
        <dbReference type="SAM" id="SignalP"/>
    </source>
</evidence>
<keyword evidence="12" id="KW-0732">Signal</keyword>
<dbReference type="InterPro" id="IPR017853">
    <property type="entry name" value="GH"/>
</dbReference>
<name>A0ABR4MB21_9PEZI</name>
<evidence type="ECO:0000256" key="9">
    <source>
        <dbReference type="ARBA" id="ARBA00023295"/>
    </source>
</evidence>
<evidence type="ECO:0000256" key="1">
    <source>
        <dbReference type="ARBA" id="ARBA00000822"/>
    </source>
</evidence>
<evidence type="ECO:0000256" key="11">
    <source>
        <dbReference type="RuleBase" id="RU000489"/>
    </source>
</evidence>
<evidence type="ECO:0000256" key="8">
    <source>
        <dbReference type="ARBA" id="ARBA00023277"/>
    </source>
</evidence>
<dbReference type="PANTHER" id="PTHR11177:SF384">
    <property type="entry name" value="CHITINASE"/>
    <property type="match status" value="1"/>
</dbReference>
<keyword evidence="9 11" id="KW-0326">Glycosidase</keyword>
<dbReference type="Pfam" id="PF00704">
    <property type="entry name" value="Glyco_hydro_18"/>
    <property type="match status" value="1"/>
</dbReference>